<dbReference type="SUPFAM" id="SSF53633">
    <property type="entry name" value="Carbamate kinase-like"/>
    <property type="match status" value="1"/>
</dbReference>
<keyword evidence="2" id="KW-0547">Nucleotide-binding</keyword>
<dbReference type="EC" id="2.7.4.22" evidence="5"/>
<name>A0A7C7D4N1_9FIRM</name>
<accession>A0A7C7D4N1</accession>
<evidence type="ECO:0000256" key="3">
    <source>
        <dbReference type="ARBA" id="ARBA00022777"/>
    </source>
</evidence>
<evidence type="ECO:0000313" key="6">
    <source>
        <dbReference type="Proteomes" id="UP000553059"/>
    </source>
</evidence>
<organism evidence="5 6">
    <name type="scientific">Desulfitobacterium dehalogenans</name>
    <dbReference type="NCBI Taxonomy" id="36854"/>
    <lineage>
        <taxon>Bacteria</taxon>
        <taxon>Bacillati</taxon>
        <taxon>Bacillota</taxon>
        <taxon>Clostridia</taxon>
        <taxon>Eubacteriales</taxon>
        <taxon>Desulfitobacteriaceae</taxon>
        <taxon>Desulfitobacterium</taxon>
    </lineage>
</organism>
<gene>
    <name evidence="5" type="primary">pyrH</name>
    <name evidence="5" type="ORF">GX523_05020</name>
</gene>
<keyword evidence="4" id="KW-0067">ATP-binding</keyword>
<dbReference type="EMBL" id="DUTF01000112">
    <property type="protein sequence ID" value="HHY26107.1"/>
    <property type="molecule type" value="Genomic_DNA"/>
</dbReference>
<sequence length="60" mass="6523">YDRLTFLDVLSQGLGVMDSTAASLCMDNNIPLIVFDLNKKGNILKGIMGESIGTYVGRDK</sequence>
<keyword evidence="3 5" id="KW-0418">Kinase</keyword>
<protein>
    <submittedName>
        <fullName evidence="5">UMP kinase</fullName>
        <ecNumber evidence="5">2.7.4.22</ecNumber>
    </submittedName>
</protein>
<dbReference type="Proteomes" id="UP000553059">
    <property type="component" value="Unassembled WGS sequence"/>
</dbReference>
<dbReference type="GO" id="GO:0005524">
    <property type="term" value="F:ATP binding"/>
    <property type="evidence" value="ECO:0007669"/>
    <property type="project" value="UniProtKB-KW"/>
</dbReference>
<dbReference type="InterPro" id="IPR036393">
    <property type="entry name" value="AceGlu_kinase-like_sf"/>
</dbReference>
<comment type="caution">
    <text evidence="5">The sequence shown here is derived from an EMBL/GenBank/DDBJ whole genome shotgun (WGS) entry which is preliminary data.</text>
</comment>
<reference evidence="5 6" key="1">
    <citation type="journal article" date="2020" name="Biotechnol. Biofuels">
        <title>New insights from the biogas microbiome by comprehensive genome-resolved metagenomics of nearly 1600 species originating from multiple anaerobic digesters.</title>
        <authorList>
            <person name="Campanaro S."/>
            <person name="Treu L."/>
            <person name="Rodriguez-R L.M."/>
            <person name="Kovalovszki A."/>
            <person name="Ziels R.M."/>
            <person name="Maus I."/>
            <person name="Zhu X."/>
            <person name="Kougias P.G."/>
            <person name="Basile A."/>
            <person name="Luo G."/>
            <person name="Schluter A."/>
            <person name="Konstantinidis K.T."/>
            <person name="Angelidaki I."/>
        </authorList>
    </citation>
    <scope>NUCLEOTIDE SEQUENCE [LARGE SCALE GENOMIC DNA]</scope>
    <source>
        <strain evidence="5">AS05jafATM_4</strain>
    </source>
</reference>
<proteinExistence type="predicted"/>
<evidence type="ECO:0000256" key="1">
    <source>
        <dbReference type="ARBA" id="ARBA00022679"/>
    </source>
</evidence>
<dbReference type="GO" id="GO:0006225">
    <property type="term" value="P:UDP biosynthetic process"/>
    <property type="evidence" value="ECO:0007669"/>
    <property type="project" value="TreeGrafter"/>
</dbReference>
<keyword evidence="1 5" id="KW-0808">Transferase</keyword>
<evidence type="ECO:0000313" key="5">
    <source>
        <dbReference type="EMBL" id="HHY26107.1"/>
    </source>
</evidence>
<dbReference type="PANTHER" id="PTHR42833:SF4">
    <property type="entry name" value="URIDYLATE KINASE PUMPKIN, CHLOROPLASTIC"/>
    <property type="match status" value="1"/>
</dbReference>
<dbReference type="PANTHER" id="PTHR42833">
    <property type="entry name" value="URIDYLATE KINASE"/>
    <property type="match status" value="1"/>
</dbReference>
<dbReference type="Gene3D" id="3.40.1160.10">
    <property type="entry name" value="Acetylglutamate kinase-like"/>
    <property type="match status" value="1"/>
</dbReference>
<evidence type="ECO:0000256" key="4">
    <source>
        <dbReference type="ARBA" id="ARBA00022840"/>
    </source>
</evidence>
<feature type="non-terminal residue" evidence="5">
    <location>
        <position position="1"/>
    </location>
</feature>
<dbReference type="GO" id="GO:0033862">
    <property type="term" value="F:UMP kinase activity"/>
    <property type="evidence" value="ECO:0007669"/>
    <property type="project" value="UniProtKB-EC"/>
</dbReference>
<evidence type="ECO:0000256" key="2">
    <source>
        <dbReference type="ARBA" id="ARBA00022741"/>
    </source>
</evidence>
<dbReference type="AlphaFoldDB" id="A0A7C7D4N1"/>